<evidence type="ECO:0000313" key="2">
    <source>
        <dbReference type="Proteomes" id="UP000460650"/>
    </source>
</evidence>
<protein>
    <submittedName>
        <fullName evidence="1">Uncharacterized protein</fullName>
    </submittedName>
</protein>
<dbReference type="RefSeq" id="WP_151648522.1">
    <property type="nucleotide sequence ID" value="NZ_WBVY01000007.1"/>
</dbReference>
<evidence type="ECO:0000313" key="1">
    <source>
        <dbReference type="EMBL" id="KAB2655199.1"/>
    </source>
</evidence>
<name>A0A7V7VRC2_9HYPH</name>
<organism evidence="1 2">
    <name type="scientific">Brucella tritici</name>
    <dbReference type="NCBI Taxonomy" id="94626"/>
    <lineage>
        <taxon>Bacteria</taxon>
        <taxon>Pseudomonadati</taxon>
        <taxon>Pseudomonadota</taxon>
        <taxon>Alphaproteobacteria</taxon>
        <taxon>Hyphomicrobiales</taxon>
        <taxon>Brucellaceae</taxon>
        <taxon>Brucella/Ochrobactrum group</taxon>
        <taxon>Brucella</taxon>
    </lineage>
</organism>
<comment type="caution">
    <text evidence="1">The sequence shown here is derived from an EMBL/GenBank/DDBJ whole genome shotgun (WGS) entry which is preliminary data.</text>
</comment>
<proteinExistence type="predicted"/>
<dbReference type="Proteomes" id="UP000460650">
    <property type="component" value="Unassembled WGS sequence"/>
</dbReference>
<accession>A0A7V7VRC2</accession>
<sequence>MSNKNNEMQIDNVGVEFWDGGALAATFTVNYNGQCENLLEWINLDNGFLCENSDAAFNNNDDGGLKSFDVSSDDEEYDGEAYEDFKSEVIGAVNDYLRENPISMDVLQRARDVRDGYDGEKTSEDDQEEVEFDVEIDGVTYSISSSNETAYVGGQEVVWLHFEDDERRRGELHVWAKDVEYYGYEKAVTDRIRDLYHSSAPAYA</sequence>
<gene>
    <name evidence="1" type="ORF">F9K94_21850</name>
</gene>
<dbReference type="EMBL" id="WBVY01000007">
    <property type="protein sequence ID" value="KAB2655199.1"/>
    <property type="molecule type" value="Genomic_DNA"/>
</dbReference>
<reference evidence="1 2" key="1">
    <citation type="submission" date="2019-09" db="EMBL/GenBank/DDBJ databases">
        <title>Taxonomic organization of the family Brucellaceae based on a phylogenomic approach.</title>
        <authorList>
            <person name="Leclercq S."/>
            <person name="Cloeckaert A."/>
            <person name="Zygmunt M.S."/>
        </authorList>
    </citation>
    <scope>NUCLEOTIDE SEQUENCE [LARGE SCALE GENOMIC DNA]</scope>
    <source>
        <strain evidence="1 2">TA93</strain>
    </source>
</reference>
<dbReference type="AlphaFoldDB" id="A0A7V7VRC2"/>